<dbReference type="InterPro" id="IPR032861">
    <property type="entry name" value="TAXi_N"/>
</dbReference>
<dbReference type="InterPro" id="IPR051708">
    <property type="entry name" value="Plant_Aspart_Prot_A1"/>
</dbReference>
<evidence type="ECO:0000313" key="8">
    <source>
        <dbReference type="EMBL" id="KAK9734904.1"/>
    </source>
</evidence>
<dbReference type="Proteomes" id="UP001443914">
    <property type="component" value="Unassembled WGS sequence"/>
</dbReference>
<evidence type="ECO:0000256" key="2">
    <source>
        <dbReference type="ARBA" id="ARBA00022670"/>
    </source>
</evidence>
<proteinExistence type="inferred from homology"/>
<dbReference type="InterPro" id="IPR032799">
    <property type="entry name" value="TAXi_C"/>
</dbReference>
<keyword evidence="9" id="KW-1185">Reference proteome</keyword>
<feature type="signal peptide" evidence="6">
    <location>
        <begin position="1"/>
        <end position="20"/>
    </location>
</feature>
<dbReference type="AlphaFoldDB" id="A0AAW1LIJ7"/>
<keyword evidence="6" id="KW-0732">Signal</keyword>
<accession>A0AAW1LIJ7</accession>
<evidence type="ECO:0000256" key="5">
    <source>
        <dbReference type="ARBA" id="ARBA00023180"/>
    </source>
</evidence>
<keyword evidence="5" id="KW-0325">Glycoprotein</keyword>
<dbReference type="GO" id="GO:0006508">
    <property type="term" value="P:proteolysis"/>
    <property type="evidence" value="ECO:0007669"/>
    <property type="project" value="UniProtKB-KW"/>
</dbReference>
<dbReference type="PROSITE" id="PS51767">
    <property type="entry name" value="PEPTIDASE_A1"/>
    <property type="match status" value="1"/>
</dbReference>
<feature type="chain" id="PRO_5043553464" description="Peptidase A1 domain-containing protein" evidence="6">
    <location>
        <begin position="21"/>
        <end position="451"/>
    </location>
</feature>
<dbReference type="SUPFAM" id="SSF50630">
    <property type="entry name" value="Acid proteases"/>
    <property type="match status" value="1"/>
</dbReference>
<dbReference type="PANTHER" id="PTHR47967:SF128">
    <property type="entry name" value="ASPARTIC PROTEINASE CDR1-LIKE"/>
    <property type="match status" value="1"/>
</dbReference>
<sequence length="451" mass="51187">MTKTLLTYFLLIALFLISNTNELSLKIIPIDSPHLNIVPRNLTFKERHQLLANISILRGYSYRNDFEGLHLSLYESQIFKFKAGYYVTKLVFGSGQQPYAPYVLVDTGSDETWVQCEGCNPCFELRGNNFAYHLSRSYRRMSLDDNLCLPPRQQFEGACRFHIPYISSSTTGFLGRDSFFYKNSLTGNIDMYPNIAFGCGIENVNIVFWGNRGPQNVIAGVHGLAMGPRSFINQLSAQTQGRFSYCLPSAAGGNRVAQSTIYFGDEAQISGDVKMISMYAMGRYHLYLGGISVDGERVDIDLSFFMLDERRRTRGFFVDSGAHYSLLPRSVYDPLKMAVATYFFNNYGWRPGSSVNPFDLCYAEYPSDGQSFPIVTLHFLLLGHSGEVDMDLRSEHMFQSLNNRRRFCMAVISGNDPGPSLLGAFQQKNFKFLFDAYNGLFYFVPQFCQEN</sequence>
<protein>
    <recommendedName>
        <fullName evidence="7">Peptidase A1 domain-containing protein</fullName>
    </recommendedName>
</protein>
<dbReference type="Pfam" id="PF14543">
    <property type="entry name" value="TAXi_N"/>
    <property type="match status" value="1"/>
</dbReference>
<keyword evidence="2" id="KW-0645">Protease</keyword>
<dbReference type="Pfam" id="PF14541">
    <property type="entry name" value="TAXi_C"/>
    <property type="match status" value="1"/>
</dbReference>
<comment type="similarity">
    <text evidence="1">Belongs to the peptidase A1 family.</text>
</comment>
<dbReference type="GO" id="GO:0004190">
    <property type="term" value="F:aspartic-type endopeptidase activity"/>
    <property type="evidence" value="ECO:0007669"/>
    <property type="project" value="UniProtKB-KW"/>
</dbReference>
<dbReference type="EMBL" id="JBDFQZ010000004">
    <property type="protein sequence ID" value="KAK9734904.1"/>
    <property type="molecule type" value="Genomic_DNA"/>
</dbReference>
<keyword evidence="4" id="KW-0378">Hydrolase</keyword>
<feature type="domain" description="Peptidase A1" evidence="7">
    <location>
        <begin position="86"/>
        <end position="444"/>
    </location>
</feature>
<dbReference type="GO" id="GO:0005576">
    <property type="term" value="C:extracellular region"/>
    <property type="evidence" value="ECO:0007669"/>
    <property type="project" value="TreeGrafter"/>
</dbReference>
<dbReference type="InterPro" id="IPR033121">
    <property type="entry name" value="PEPTIDASE_A1"/>
</dbReference>
<keyword evidence="3" id="KW-0064">Aspartyl protease</keyword>
<dbReference type="CDD" id="cd05476">
    <property type="entry name" value="pepsin_A_like_plant"/>
    <property type="match status" value="1"/>
</dbReference>
<dbReference type="PANTHER" id="PTHR47967">
    <property type="entry name" value="OS07G0603500 PROTEIN-RELATED"/>
    <property type="match status" value="1"/>
</dbReference>
<evidence type="ECO:0000256" key="1">
    <source>
        <dbReference type="ARBA" id="ARBA00007447"/>
    </source>
</evidence>
<comment type="caution">
    <text evidence="8">The sequence shown here is derived from an EMBL/GenBank/DDBJ whole genome shotgun (WGS) entry which is preliminary data.</text>
</comment>
<evidence type="ECO:0000259" key="7">
    <source>
        <dbReference type="PROSITE" id="PS51767"/>
    </source>
</evidence>
<organism evidence="8 9">
    <name type="scientific">Saponaria officinalis</name>
    <name type="common">Common soapwort</name>
    <name type="synonym">Lychnis saponaria</name>
    <dbReference type="NCBI Taxonomy" id="3572"/>
    <lineage>
        <taxon>Eukaryota</taxon>
        <taxon>Viridiplantae</taxon>
        <taxon>Streptophyta</taxon>
        <taxon>Embryophyta</taxon>
        <taxon>Tracheophyta</taxon>
        <taxon>Spermatophyta</taxon>
        <taxon>Magnoliopsida</taxon>
        <taxon>eudicotyledons</taxon>
        <taxon>Gunneridae</taxon>
        <taxon>Pentapetalae</taxon>
        <taxon>Caryophyllales</taxon>
        <taxon>Caryophyllaceae</taxon>
        <taxon>Caryophylleae</taxon>
        <taxon>Saponaria</taxon>
    </lineage>
</organism>
<evidence type="ECO:0000256" key="6">
    <source>
        <dbReference type="SAM" id="SignalP"/>
    </source>
</evidence>
<dbReference type="Gene3D" id="2.40.70.10">
    <property type="entry name" value="Acid Proteases"/>
    <property type="match status" value="2"/>
</dbReference>
<evidence type="ECO:0000313" key="9">
    <source>
        <dbReference type="Proteomes" id="UP001443914"/>
    </source>
</evidence>
<evidence type="ECO:0000256" key="3">
    <source>
        <dbReference type="ARBA" id="ARBA00022750"/>
    </source>
</evidence>
<evidence type="ECO:0000256" key="4">
    <source>
        <dbReference type="ARBA" id="ARBA00022801"/>
    </source>
</evidence>
<dbReference type="InterPro" id="IPR021109">
    <property type="entry name" value="Peptidase_aspartic_dom_sf"/>
</dbReference>
<reference evidence="8" key="1">
    <citation type="submission" date="2024-03" db="EMBL/GenBank/DDBJ databases">
        <title>WGS assembly of Saponaria officinalis var. Norfolk2.</title>
        <authorList>
            <person name="Jenkins J."/>
            <person name="Shu S."/>
            <person name="Grimwood J."/>
            <person name="Barry K."/>
            <person name="Goodstein D."/>
            <person name="Schmutz J."/>
            <person name="Leebens-Mack J."/>
            <person name="Osbourn A."/>
        </authorList>
    </citation>
    <scope>NUCLEOTIDE SEQUENCE [LARGE SCALE GENOMIC DNA]</scope>
    <source>
        <strain evidence="8">JIC</strain>
    </source>
</reference>
<name>A0AAW1LIJ7_SAPOF</name>
<gene>
    <name evidence="8" type="ORF">RND81_04G170900</name>
</gene>
<dbReference type="InterPro" id="IPR034161">
    <property type="entry name" value="Pepsin-like_plant"/>
</dbReference>